<proteinExistence type="predicted"/>
<accession>A0ABZ3IMP4</accession>
<dbReference type="Proteomes" id="UP000216752">
    <property type="component" value="Chromosome"/>
</dbReference>
<dbReference type="PRINTS" id="PR00449">
    <property type="entry name" value="RASTRNSFRMNG"/>
</dbReference>
<dbReference type="InterPro" id="IPR006073">
    <property type="entry name" value="GTP-bd"/>
</dbReference>
<feature type="domain" description="G" evidence="1">
    <location>
        <begin position="4"/>
        <end position="143"/>
    </location>
</feature>
<dbReference type="Pfam" id="PF01926">
    <property type="entry name" value="MMR_HSR1"/>
    <property type="match status" value="1"/>
</dbReference>
<sequence>MRECVIIGRPNSGKTLFALNFAGYLGTKNIDVTFRTYDGLMACRHFSIEEAKRELCSSTLHKTCSLQSMLLNMKVGKATVNFKLTDTCGVSEQIHADERIRKGMAQTIGLLRSVDLLLHVVDLSLINKGFSKQSSIDNEFYNYGMICKSYVLLGNKYDLSSAKNNLPHLATAFPKARIMPISALYSQGFREVRACVARNI</sequence>
<name>A0ABZ3IMP4_9FIRM</name>
<gene>
    <name evidence="2" type="ORF">SPSIL_029070</name>
</gene>
<dbReference type="RefSeq" id="WP_094606351.1">
    <property type="nucleotide sequence ID" value="NZ_CP155573.1"/>
</dbReference>
<dbReference type="EMBL" id="CP155573">
    <property type="protein sequence ID" value="XFO66747.1"/>
    <property type="molecule type" value="Genomic_DNA"/>
</dbReference>
<reference evidence="2" key="1">
    <citation type="submission" date="2024-05" db="EMBL/GenBank/DDBJ databases">
        <title>Isolation and characterization of Sporomusa carbonis sp. nov., a carboxydotrophic hydrogenogen in the genus of Sporomusa isolated from a charcoal burning pile.</title>
        <authorList>
            <person name="Boeer T."/>
            <person name="Rosenbaum F."/>
            <person name="Eysell L."/>
            <person name="Mueller V."/>
            <person name="Daniel R."/>
            <person name="Poehlein A."/>
        </authorList>
    </citation>
    <scope>NUCLEOTIDE SEQUENCE [LARGE SCALE GENOMIC DNA]</scope>
    <source>
        <strain evidence="2">DSM 10669</strain>
    </source>
</reference>
<evidence type="ECO:0000313" key="3">
    <source>
        <dbReference type="Proteomes" id="UP000216752"/>
    </source>
</evidence>
<keyword evidence="3" id="KW-1185">Reference proteome</keyword>
<protein>
    <recommendedName>
        <fullName evidence="1">G domain-containing protein</fullName>
    </recommendedName>
</protein>
<dbReference type="InterPro" id="IPR027417">
    <property type="entry name" value="P-loop_NTPase"/>
</dbReference>
<evidence type="ECO:0000313" key="2">
    <source>
        <dbReference type="EMBL" id="XFO66747.1"/>
    </source>
</evidence>
<dbReference type="SUPFAM" id="SSF52540">
    <property type="entry name" value="P-loop containing nucleoside triphosphate hydrolases"/>
    <property type="match status" value="1"/>
</dbReference>
<organism evidence="2 3">
    <name type="scientific">Sporomusa silvacetica DSM 10669</name>
    <dbReference type="NCBI Taxonomy" id="1123289"/>
    <lineage>
        <taxon>Bacteria</taxon>
        <taxon>Bacillati</taxon>
        <taxon>Bacillota</taxon>
        <taxon>Negativicutes</taxon>
        <taxon>Selenomonadales</taxon>
        <taxon>Sporomusaceae</taxon>
        <taxon>Sporomusa</taxon>
    </lineage>
</organism>
<evidence type="ECO:0000259" key="1">
    <source>
        <dbReference type="Pfam" id="PF01926"/>
    </source>
</evidence>
<dbReference type="Gene3D" id="3.40.50.300">
    <property type="entry name" value="P-loop containing nucleotide triphosphate hydrolases"/>
    <property type="match status" value="1"/>
</dbReference>